<comment type="caution">
    <text evidence="2">The sequence shown here is derived from an EMBL/GenBank/DDBJ whole genome shotgun (WGS) entry which is preliminary data.</text>
</comment>
<sequence length="61" mass="6416">MGLIAIASFLGGAIPALGGEPARPWTLVGYPALFGCLGCAYLLRRLASRRDDGSSQRDEAH</sequence>
<gene>
    <name evidence="2" type="ORF">HMPREF1318_2577</name>
</gene>
<keyword evidence="1" id="KW-0812">Transmembrane</keyword>
<accession>J1HPI5</accession>
<reference evidence="2 3" key="1">
    <citation type="submission" date="2012-05" db="EMBL/GenBank/DDBJ databases">
        <authorList>
            <person name="Harkins D.M."/>
            <person name="Madupu R."/>
            <person name="Durkin A.S."/>
            <person name="Torralba M."/>
            <person name="Methe B."/>
            <person name="Sutton G.G."/>
            <person name="Nelson K.E."/>
        </authorList>
    </citation>
    <scope>NUCLEOTIDE SEQUENCE [LARGE SCALE GENOMIC DNA]</scope>
    <source>
        <strain evidence="2 3">F0489</strain>
    </source>
</reference>
<feature type="transmembrane region" description="Helical" evidence="1">
    <location>
        <begin position="28"/>
        <end position="47"/>
    </location>
</feature>
<organism evidence="2 3">
    <name type="scientific">Actinomyces massiliensis F0489</name>
    <dbReference type="NCBI Taxonomy" id="1125718"/>
    <lineage>
        <taxon>Bacteria</taxon>
        <taxon>Bacillati</taxon>
        <taxon>Actinomycetota</taxon>
        <taxon>Actinomycetes</taxon>
        <taxon>Actinomycetales</taxon>
        <taxon>Actinomycetaceae</taxon>
        <taxon>Actinomyces</taxon>
    </lineage>
</organism>
<evidence type="ECO:0000313" key="2">
    <source>
        <dbReference type="EMBL" id="EJF47513.1"/>
    </source>
</evidence>
<dbReference type="PATRIC" id="fig|1125718.3.peg.190"/>
<proteinExistence type="predicted"/>
<evidence type="ECO:0000313" key="3">
    <source>
        <dbReference type="Proteomes" id="UP000002941"/>
    </source>
</evidence>
<keyword evidence="1" id="KW-1133">Transmembrane helix</keyword>
<dbReference type="Proteomes" id="UP000002941">
    <property type="component" value="Unassembled WGS sequence"/>
</dbReference>
<keyword evidence="1" id="KW-0472">Membrane</keyword>
<name>J1HPI5_9ACTO</name>
<dbReference type="AlphaFoldDB" id="J1HPI5"/>
<protein>
    <submittedName>
        <fullName evidence="2">Uncharacterized protein</fullName>
    </submittedName>
</protein>
<evidence type="ECO:0000256" key="1">
    <source>
        <dbReference type="SAM" id="Phobius"/>
    </source>
</evidence>
<dbReference type="EMBL" id="AKFT01000010">
    <property type="protein sequence ID" value="EJF47513.1"/>
    <property type="molecule type" value="Genomic_DNA"/>
</dbReference>
<keyword evidence="3" id="KW-1185">Reference proteome</keyword>